<evidence type="ECO:0000313" key="1">
    <source>
        <dbReference type="EMBL" id="KAH3807511.1"/>
    </source>
</evidence>
<name>A0A9D4FZW4_DREPO</name>
<dbReference type="Proteomes" id="UP000828390">
    <property type="component" value="Unassembled WGS sequence"/>
</dbReference>
<dbReference type="AlphaFoldDB" id="A0A9D4FZW4"/>
<keyword evidence="2" id="KW-1185">Reference proteome</keyword>
<sequence length="105" mass="12579">MKRAKLLKGTGIYLNEDLTKTNSEVLASLRLKEPLIVERAWSRDGKLFVRYRGHDRIELVSSDKYRLWPAKPWPNRNQVTPEKNKRLQSFRWRQLETCQQKINIK</sequence>
<reference evidence="1" key="2">
    <citation type="submission" date="2020-11" db="EMBL/GenBank/DDBJ databases">
        <authorList>
            <person name="McCartney M.A."/>
            <person name="Auch B."/>
            <person name="Kono T."/>
            <person name="Mallez S."/>
            <person name="Becker A."/>
            <person name="Gohl D.M."/>
            <person name="Silverstein K.A.T."/>
            <person name="Koren S."/>
            <person name="Bechman K.B."/>
            <person name="Herman A."/>
            <person name="Abrahante J.E."/>
            <person name="Garbe J."/>
        </authorList>
    </citation>
    <scope>NUCLEOTIDE SEQUENCE</scope>
    <source>
        <strain evidence="1">Duluth1</strain>
        <tissue evidence="1">Whole animal</tissue>
    </source>
</reference>
<reference evidence="1" key="1">
    <citation type="journal article" date="2019" name="bioRxiv">
        <title>The Genome of the Zebra Mussel, Dreissena polymorpha: A Resource for Invasive Species Research.</title>
        <authorList>
            <person name="McCartney M.A."/>
            <person name="Auch B."/>
            <person name="Kono T."/>
            <person name="Mallez S."/>
            <person name="Zhang Y."/>
            <person name="Obille A."/>
            <person name="Becker A."/>
            <person name="Abrahante J.E."/>
            <person name="Garbe J."/>
            <person name="Badalamenti J.P."/>
            <person name="Herman A."/>
            <person name="Mangelson H."/>
            <person name="Liachko I."/>
            <person name="Sullivan S."/>
            <person name="Sone E.D."/>
            <person name="Koren S."/>
            <person name="Silverstein K.A.T."/>
            <person name="Beckman K.B."/>
            <person name="Gohl D.M."/>
        </authorList>
    </citation>
    <scope>NUCLEOTIDE SEQUENCE</scope>
    <source>
        <strain evidence="1">Duluth1</strain>
        <tissue evidence="1">Whole animal</tissue>
    </source>
</reference>
<evidence type="ECO:0000313" key="2">
    <source>
        <dbReference type="Proteomes" id="UP000828390"/>
    </source>
</evidence>
<organism evidence="1 2">
    <name type="scientific">Dreissena polymorpha</name>
    <name type="common">Zebra mussel</name>
    <name type="synonym">Mytilus polymorpha</name>
    <dbReference type="NCBI Taxonomy" id="45954"/>
    <lineage>
        <taxon>Eukaryota</taxon>
        <taxon>Metazoa</taxon>
        <taxon>Spiralia</taxon>
        <taxon>Lophotrochozoa</taxon>
        <taxon>Mollusca</taxon>
        <taxon>Bivalvia</taxon>
        <taxon>Autobranchia</taxon>
        <taxon>Heteroconchia</taxon>
        <taxon>Euheterodonta</taxon>
        <taxon>Imparidentia</taxon>
        <taxon>Neoheterodontei</taxon>
        <taxon>Myida</taxon>
        <taxon>Dreissenoidea</taxon>
        <taxon>Dreissenidae</taxon>
        <taxon>Dreissena</taxon>
    </lineage>
</organism>
<gene>
    <name evidence="1" type="ORF">DPMN_135855</name>
</gene>
<dbReference type="EMBL" id="JAIWYP010000006">
    <property type="protein sequence ID" value="KAH3807511.1"/>
    <property type="molecule type" value="Genomic_DNA"/>
</dbReference>
<comment type="caution">
    <text evidence="1">The sequence shown here is derived from an EMBL/GenBank/DDBJ whole genome shotgun (WGS) entry which is preliminary data.</text>
</comment>
<proteinExistence type="predicted"/>
<accession>A0A9D4FZW4</accession>
<protein>
    <submittedName>
        <fullName evidence="1">Uncharacterized protein</fullName>
    </submittedName>
</protein>